<keyword evidence="3" id="KW-1185">Reference proteome</keyword>
<organism evidence="2 3">
    <name type="scientific">Trametes cubensis</name>
    <dbReference type="NCBI Taxonomy" id="1111947"/>
    <lineage>
        <taxon>Eukaryota</taxon>
        <taxon>Fungi</taxon>
        <taxon>Dikarya</taxon>
        <taxon>Basidiomycota</taxon>
        <taxon>Agaricomycotina</taxon>
        <taxon>Agaricomycetes</taxon>
        <taxon>Polyporales</taxon>
        <taxon>Polyporaceae</taxon>
        <taxon>Trametes</taxon>
    </lineage>
</organism>
<evidence type="ECO:0000313" key="3">
    <source>
        <dbReference type="Proteomes" id="UP001215151"/>
    </source>
</evidence>
<dbReference type="PANTHER" id="PTHR31252">
    <property type="entry name" value="DUF4419 DOMAIN-CONTAINING PROTEIN"/>
    <property type="match status" value="1"/>
</dbReference>
<name>A0AAD7TTL3_9APHY</name>
<dbReference type="InterPro" id="IPR025533">
    <property type="entry name" value="DUF4419"/>
</dbReference>
<protein>
    <submittedName>
        <fullName evidence="2">Uncharacterized protein</fullName>
    </submittedName>
</protein>
<evidence type="ECO:0000256" key="1">
    <source>
        <dbReference type="SAM" id="MobiDB-lite"/>
    </source>
</evidence>
<dbReference type="Pfam" id="PF14388">
    <property type="entry name" value="DUF4419"/>
    <property type="match status" value="1"/>
</dbReference>
<reference evidence="2" key="1">
    <citation type="submission" date="2022-11" db="EMBL/GenBank/DDBJ databases">
        <title>Genome Sequence of Cubamyces cubensis.</title>
        <authorList>
            <person name="Buettner E."/>
        </authorList>
    </citation>
    <scope>NUCLEOTIDE SEQUENCE</scope>
    <source>
        <strain evidence="2">MPL-01</strain>
    </source>
</reference>
<accession>A0AAD7TTL3</accession>
<dbReference type="Proteomes" id="UP001215151">
    <property type="component" value="Unassembled WGS sequence"/>
</dbReference>
<comment type="caution">
    <text evidence="2">The sequence shown here is derived from an EMBL/GenBank/DDBJ whole genome shotgun (WGS) entry which is preliminary data.</text>
</comment>
<dbReference type="EMBL" id="JAPEVG010000126">
    <property type="protein sequence ID" value="KAJ8481921.1"/>
    <property type="molecule type" value="Genomic_DNA"/>
</dbReference>
<proteinExistence type="predicted"/>
<dbReference type="AlphaFoldDB" id="A0AAD7TTL3"/>
<evidence type="ECO:0000313" key="2">
    <source>
        <dbReference type="EMBL" id="KAJ8481921.1"/>
    </source>
</evidence>
<feature type="region of interest" description="Disordered" evidence="1">
    <location>
        <begin position="383"/>
        <end position="410"/>
    </location>
</feature>
<sequence length="507" mass="55646">MNGPASLSIAVCTALAADYPVMSSWDDLPVIAPQVKYPHSEGASPPLLPSKSSTTLIPKSVYNMPVTIPVIPVPPSVVQLEATHDVKTILSVACEPQAGVCSELLQHSIANSSKLNGQRNGFVRAVLEAYGSHNHLTIRPDDVWIAILTQLCFYVNAHAEELRGYFVAHAAQRRLVVEAGGSRYTADFGRMSRDMTQQIHKNIVDGTLVEWILPDFTTTTLNDQTICSVVMMSTLKTYFADVFRLRCGLPTVTLDGTKADWQRMLDRLDRLYEFGDEPSAWANMLRPILHRFISAFDSQVDTAFWQHIVYRQKVMSGEDNISGWITAFCVWDNSGRWKAGPLPTNIPRLEAQKTITDVRSAGFKLTLRKGLTGILSKRFSGRFRQSGADTDPRPMAPAEEALGGSSTAVGATESSTLRGSLLEIDDDFRKPRYTLDGISYFTIDVVSIPAGYCEVDVTVIDNGHIIDCMMVSGHVAVEASASVAGGQLDTLAPAPQWFLFEKKSNAD</sequence>
<dbReference type="PANTHER" id="PTHR31252:SF11">
    <property type="entry name" value="DUF4419 DOMAIN-CONTAINING PROTEIN"/>
    <property type="match status" value="1"/>
</dbReference>
<gene>
    <name evidence="2" type="ORF">ONZ51_g5700</name>
</gene>